<dbReference type="AlphaFoldDB" id="F4QNW8"/>
<dbReference type="eggNOG" id="COG1228">
    <property type="taxonomic scope" value="Bacteria"/>
</dbReference>
<dbReference type="SUPFAM" id="SSF51338">
    <property type="entry name" value="Composite domain of metallo-dependent hydrolases"/>
    <property type="match status" value="1"/>
</dbReference>
<keyword evidence="4" id="KW-1185">Reference proteome</keyword>
<dbReference type="STRING" id="715226.ABI_24390"/>
<dbReference type="InterPro" id="IPR032466">
    <property type="entry name" value="Metal_Hydrolase"/>
</dbReference>
<reference evidence="4" key="1">
    <citation type="submission" date="2011-03" db="EMBL/GenBank/DDBJ databases">
        <title>Draft genome sequence of Brevundimonas diminuta.</title>
        <authorList>
            <person name="Brown P.J.B."/>
            <person name="Buechlein A."/>
            <person name="Hemmerich C."/>
            <person name="Brun Y.V."/>
        </authorList>
    </citation>
    <scope>NUCLEOTIDE SEQUENCE [LARGE SCALE GENOMIC DNA]</scope>
    <source>
        <strain evidence="4">C19</strain>
    </source>
</reference>
<dbReference type="SUPFAM" id="SSF51556">
    <property type="entry name" value="Metallo-dependent hydrolases"/>
    <property type="match status" value="1"/>
</dbReference>
<gene>
    <name evidence="3" type="ORF">ABI_24390</name>
</gene>
<dbReference type="PANTHER" id="PTHR43135:SF3">
    <property type="entry name" value="ALPHA-D-RIBOSE 1-METHYLPHOSPHONATE 5-TRIPHOSPHATE DIPHOSPHATASE"/>
    <property type="match status" value="1"/>
</dbReference>
<dbReference type="Pfam" id="PF01979">
    <property type="entry name" value="Amidohydro_1"/>
    <property type="match status" value="1"/>
</dbReference>
<evidence type="ECO:0000259" key="2">
    <source>
        <dbReference type="Pfam" id="PF01979"/>
    </source>
</evidence>
<dbReference type="InterPro" id="IPR006680">
    <property type="entry name" value="Amidohydro-rel"/>
</dbReference>
<sequence>MKRILFKNVRIFDGSGSDLFPGEVLIEGDRITKVAKRPDGLFAKRDPKISEDGADVIDGGGATLMPGMTEAHAHITWPSSTERFVPEFVLPIEEMMIVTAQNARILLDSGFTSAYSAGALSERIEVVIRDNIDKGYLPGPRLRASTLERSPDEDETAPGAVNHGRGPDAMRNFIKKCKSMGIDQVKLVLSGEDALHPGSSHHLMCTEEEAQAAGQAAREVGIPLSAHAQGNDAVKMGMRAGVRVIYHCTYADAEAVDMLVARKDEIFMAPAIGVIVATLEANPPPHIDMSSMKEMAKPVIEKAKVLIPELKRRGVRVLIGGDYGFPFNPNGTNARDLQHFVDLFGYTQKEVLVAATKLGGELMELEIGQIKPGFLADILLVNGDVTRDVRLLQNKANLLAIMKGGKFHKCTLPGRTPAAVPTREEHA</sequence>
<protein>
    <submittedName>
        <fullName evidence="3">Amidohydrolase family protein</fullName>
    </submittedName>
</protein>
<dbReference type="GO" id="GO:0016810">
    <property type="term" value="F:hydrolase activity, acting on carbon-nitrogen (but not peptide) bonds"/>
    <property type="evidence" value="ECO:0007669"/>
    <property type="project" value="InterPro"/>
</dbReference>
<dbReference type="InterPro" id="IPR051781">
    <property type="entry name" value="Metallo-dep_Hydrolase"/>
</dbReference>
<dbReference type="Gene3D" id="2.30.40.10">
    <property type="entry name" value="Urease, subunit C, domain 1"/>
    <property type="match status" value="1"/>
</dbReference>
<dbReference type="HOGENOM" id="CLU_023620_5_1_5"/>
<evidence type="ECO:0000313" key="3">
    <source>
        <dbReference type="EMBL" id="EGF91026.1"/>
    </source>
</evidence>
<dbReference type="EMBL" id="GL883078">
    <property type="protein sequence ID" value="EGF91026.1"/>
    <property type="molecule type" value="Genomic_DNA"/>
</dbReference>
<dbReference type="PANTHER" id="PTHR43135">
    <property type="entry name" value="ALPHA-D-RIBOSE 1-METHYLPHOSPHONATE 5-TRIPHOSPHATE DIPHOSPHATASE"/>
    <property type="match status" value="1"/>
</dbReference>
<evidence type="ECO:0000256" key="1">
    <source>
        <dbReference type="SAM" id="MobiDB-lite"/>
    </source>
</evidence>
<name>F4QNW8_9CAUL</name>
<dbReference type="Gene3D" id="3.20.20.140">
    <property type="entry name" value="Metal-dependent hydrolases"/>
    <property type="match status" value="1"/>
</dbReference>
<dbReference type="Proteomes" id="UP000006512">
    <property type="component" value="Unassembled WGS sequence"/>
</dbReference>
<feature type="domain" description="Amidohydrolase-related" evidence="2">
    <location>
        <begin position="63"/>
        <end position="406"/>
    </location>
</feature>
<feature type="region of interest" description="Disordered" evidence="1">
    <location>
        <begin position="142"/>
        <end position="165"/>
    </location>
</feature>
<evidence type="ECO:0000313" key="4">
    <source>
        <dbReference type="Proteomes" id="UP000006512"/>
    </source>
</evidence>
<keyword evidence="3" id="KW-0378">Hydrolase</keyword>
<dbReference type="InterPro" id="IPR011059">
    <property type="entry name" value="Metal-dep_hydrolase_composite"/>
</dbReference>
<organism evidence="3 4">
    <name type="scientific">Asticcacaulis biprosthecium C19</name>
    <dbReference type="NCBI Taxonomy" id="715226"/>
    <lineage>
        <taxon>Bacteria</taxon>
        <taxon>Pseudomonadati</taxon>
        <taxon>Pseudomonadota</taxon>
        <taxon>Alphaproteobacteria</taxon>
        <taxon>Caulobacterales</taxon>
        <taxon>Caulobacteraceae</taxon>
        <taxon>Asticcacaulis</taxon>
    </lineage>
</organism>
<accession>F4QNW8</accession>
<proteinExistence type="predicted"/>